<evidence type="ECO:0000259" key="2">
    <source>
        <dbReference type="SMART" id="SM00672"/>
    </source>
</evidence>
<reference evidence="3" key="2">
    <citation type="submission" date="2021-02" db="EMBL/GenBank/DDBJ databases">
        <title>Aspergillus chevalieri M1 genome sequence.</title>
        <authorList>
            <person name="Kadooka C."/>
            <person name="Mori K."/>
            <person name="Futagami T."/>
        </authorList>
    </citation>
    <scope>NUCLEOTIDE SEQUENCE</scope>
    <source>
        <strain evidence="3">M1</strain>
    </source>
</reference>
<dbReference type="PANTHER" id="PTHR12203">
    <property type="entry name" value="KDEL LYS-ASP-GLU-LEU CONTAINING - RELATED"/>
    <property type="match status" value="1"/>
</dbReference>
<feature type="domain" description="Glycosyl transferase CAP10" evidence="2">
    <location>
        <begin position="306"/>
        <end position="600"/>
    </location>
</feature>
<gene>
    <name evidence="3" type="ORF">ACHE_21270S</name>
</gene>
<proteinExistence type="predicted"/>
<keyword evidence="1" id="KW-1133">Transmembrane helix</keyword>
<dbReference type="SMART" id="SM00672">
    <property type="entry name" value="CAP10"/>
    <property type="match status" value="1"/>
</dbReference>
<dbReference type="PANTHER" id="PTHR12203:SF22">
    <property type="entry name" value="CAPSULE ASSOCIATED PROTEIN"/>
    <property type="match status" value="1"/>
</dbReference>
<dbReference type="RefSeq" id="XP_043134334.1">
    <property type="nucleotide sequence ID" value="XM_043275335.1"/>
</dbReference>
<dbReference type="InterPro" id="IPR051091">
    <property type="entry name" value="O-Glucosyltr/Glycosyltrsf_90"/>
</dbReference>
<protein>
    <recommendedName>
        <fullName evidence="2">Glycosyl transferase CAP10 domain-containing protein</fullName>
    </recommendedName>
</protein>
<feature type="transmembrane region" description="Helical" evidence="1">
    <location>
        <begin position="12"/>
        <end position="32"/>
    </location>
</feature>
<dbReference type="AlphaFoldDB" id="A0A7R7VJE6"/>
<keyword evidence="1" id="KW-0472">Membrane</keyword>
<evidence type="ECO:0000313" key="3">
    <source>
        <dbReference type="EMBL" id="BCR85812.1"/>
    </source>
</evidence>
<sequence>MRLRSLSSFNLRWFVLAVTATLFFAFSLLRLYSNRSLYYHNASNDALLSEEPYEIDERENHPINDLIINANVQWRSLLKKETHTLAAAADQYRSRRGRHPPPGFAEWFKFAKSRNAIVVEDFFDQIHHDLNPFWGFEPREVRRRARGYEPRIEVRNHKAKLVGDGVWTDTWLDLVKTLEIYLPDLDMPINHMDESRMVVPWGAVNSFINKEQASRGLTETDKTVSEYMRLEKEVDEERFEPRFLGPVDSSVWEMTCLGCAPDTPSRNSFIPQINFANPPLEMDNYLRLGYKGYVKNWTQTMDPCLRPELQALHGTFIEPVSVSTTHDAFPLFGGSKLTMNNEILIPPAMYWADNKLYNGGENEHGGNNWDMKKDSFLWRGSATGGRNKEENWTGFQRHRLLSMLNRTSVEAAQQTRHFANFILPDYNYYNLTTGKEGNLPALLENHTDIGFVHLLCFPGDGDPHCPYTDPYFTVTPGMPMKEQYNYKYLLDLDGNSFSGRYRSFLRSTSLPIKSTIYKEWHDSRILPWAHFIPIDPTFMDIYGIMEYLFGDGKERKGHDSMARKMAFDGKAWAERVLRREDMQIYVYRLLLEYGRLSDDRRDILGYVQDHFDEESGSQNTLIS</sequence>
<dbReference type="Pfam" id="PF05686">
    <property type="entry name" value="Glyco_transf_90"/>
    <property type="match status" value="1"/>
</dbReference>
<dbReference type="KEGG" id="ache:ACHE_21270S"/>
<organism evidence="3 4">
    <name type="scientific">Aspergillus chevalieri</name>
    <name type="common">Eurotium chevalieri</name>
    <dbReference type="NCBI Taxonomy" id="182096"/>
    <lineage>
        <taxon>Eukaryota</taxon>
        <taxon>Fungi</taxon>
        <taxon>Dikarya</taxon>
        <taxon>Ascomycota</taxon>
        <taxon>Pezizomycotina</taxon>
        <taxon>Eurotiomycetes</taxon>
        <taxon>Eurotiomycetidae</taxon>
        <taxon>Eurotiales</taxon>
        <taxon>Aspergillaceae</taxon>
        <taxon>Aspergillus</taxon>
        <taxon>Aspergillus subgen. Aspergillus</taxon>
    </lineage>
</organism>
<dbReference type="GeneID" id="66980171"/>
<dbReference type="EMBL" id="AP024417">
    <property type="protein sequence ID" value="BCR85812.1"/>
    <property type="molecule type" value="Genomic_DNA"/>
</dbReference>
<keyword evidence="1" id="KW-0812">Transmembrane</keyword>
<evidence type="ECO:0000256" key="1">
    <source>
        <dbReference type="SAM" id="Phobius"/>
    </source>
</evidence>
<dbReference type="Proteomes" id="UP000637239">
    <property type="component" value="Chromosome 2"/>
</dbReference>
<keyword evidence="4" id="KW-1185">Reference proteome</keyword>
<evidence type="ECO:0000313" key="4">
    <source>
        <dbReference type="Proteomes" id="UP000637239"/>
    </source>
</evidence>
<dbReference type="InterPro" id="IPR006598">
    <property type="entry name" value="CAP10"/>
</dbReference>
<accession>A0A7R7VJE6</accession>
<reference evidence="3" key="1">
    <citation type="submission" date="2021-01" db="EMBL/GenBank/DDBJ databases">
        <authorList>
            <consortium name="Aspergillus chevalieri M1 genome sequencing consortium"/>
            <person name="Kazuki M."/>
            <person name="Futagami T."/>
        </authorList>
    </citation>
    <scope>NUCLEOTIDE SEQUENCE</scope>
    <source>
        <strain evidence="3">M1</strain>
    </source>
</reference>
<name>A0A7R7VJE6_ASPCH</name>